<dbReference type="RefSeq" id="WP_311350740.1">
    <property type="nucleotide sequence ID" value="NZ_JAVRHR010000002.1"/>
</dbReference>
<proteinExistence type="predicted"/>
<feature type="transmembrane region" description="Helical" evidence="1">
    <location>
        <begin position="41"/>
        <end position="62"/>
    </location>
</feature>
<sequence>MEENQPKIGKFSWTYGIILGVVGIIFNVMLMMAGMHYEQTLPIQLIGISLLAVVVLFAISQFKKANGGFLKLSEALKIGAATAVVGAIIGLVYYFLLTNVIEPDFMDKAGEIAKVKAFKDNPSLTQEQWDQGMEMQKKFAYLAYPFILIIQTILGLIAGLIGGLIMKKEQSTY</sequence>
<keyword evidence="3" id="KW-1185">Reference proteome</keyword>
<feature type="transmembrane region" description="Helical" evidence="1">
    <location>
        <begin position="12"/>
        <end position="35"/>
    </location>
</feature>
<dbReference type="InterPro" id="IPR025250">
    <property type="entry name" value="DUF4199"/>
</dbReference>
<dbReference type="EMBL" id="JAVRHR010000002">
    <property type="protein sequence ID" value="MDT0607179.1"/>
    <property type="molecule type" value="Genomic_DNA"/>
</dbReference>
<name>A0ABU3AAG7_9FLAO</name>
<protein>
    <submittedName>
        <fullName evidence="2">DUF4199 domain-containing protein</fullName>
    </submittedName>
</protein>
<feature type="transmembrane region" description="Helical" evidence="1">
    <location>
        <begin position="74"/>
        <end position="96"/>
    </location>
</feature>
<evidence type="ECO:0000256" key="1">
    <source>
        <dbReference type="SAM" id="Phobius"/>
    </source>
</evidence>
<keyword evidence="1" id="KW-0812">Transmembrane</keyword>
<reference evidence="2 3" key="1">
    <citation type="submission" date="2023-09" db="EMBL/GenBank/DDBJ databases">
        <authorList>
            <person name="Rey-Velasco X."/>
        </authorList>
    </citation>
    <scope>NUCLEOTIDE SEQUENCE [LARGE SCALE GENOMIC DNA]</scope>
    <source>
        <strain evidence="2 3">F388</strain>
    </source>
</reference>
<organism evidence="2 3">
    <name type="scientific">Croceitalea rosinachiae</name>
    <dbReference type="NCBI Taxonomy" id="3075596"/>
    <lineage>
        <taxon>Bacteria</taxon>
        <taxon>Pseudomonadati</taxon>
        <taxon>Bacteroidota</taxon>
        <taxon>Flavobacteriia</taxon>
        <taxon>Flavobacteriales</taxon>
        <taxon>Flavobacteriaceae</taxon>
        <taxon>Croceitalea</taxon>
    </lineage>
</organism>
<evidence type="ECO:0000313" key="3">
    <source>
        <dbReference type="Proteomes" id="UP001255246"/>
    </source>
</evidence>
<dbReference type="Proteomes" id="UP001255246">
    <property type="component" value="Unassembled WGS sequence"/>
</dbReference>
<evidence type="ECO:0000313" key="2">
    <source>
        <dbReference type="EMBL" id="MDT0607179.1"/>
    </source>
</evidence>
<comment type="caution">
    <text evidence="2">The sequence shown here is derived from an EMBL/GenBank/DDBJ whole genome shotgun (WGS) entry which is preliminary data.</text>
</comment>
<keyword evidence="1" id="KW-0472">Membrane</keyword>
<gene>
    <name evidence="2" type="ORF">RM706_09070</name>
</gene>
<feature type="transmembrane region" description="Helical" evidence="1">
    <location>
        <begin position="142"/>
        <end position="166"/>
    </location>
</feature>
<dbReference type="Pfam" id="PF13858">
    <property type="entry name" value="DUF4199"/>
    <property type="match status" value="1"/>
</dbReference>
<accession>A0ABU3AAG7</accession>
<keyword evidence="1" id="KW-1133">Transmembrane helix</keyword>